<proteinExistence type="inferred from homology"/>
<dbReference type="PANTHER" id="PTHR11066">
    <property type="entry name" value="ACYL-COA THIOESTERASE"/>
    <property type="match status" value="1"/>
</dbReference>
<evidence type="ECO:0000256" key="1">
    <source>
        <dbReference type="ARBA" id="ARBA00006538"/>
    </source>
</evidence>
<feature type="region of interest" description="Disordered" evidence="3">
    <location>
        <begin position="1"/>
        <end position="22"/>
    </location>
</feature>
<dbReference type="InterPro" id="IPR049449">
    <property type="entry name" value="TesB_ACOT8-like_N"/>
</dbReference>
<dbReference type="AlphaFoldDB" id="A0A6J6GBG0"/>
<dbReference type="InterPro" id="IPR042171">
    <property type="entry name" value="Acyl-CoA_hotdog"/>
</dbReference>
<keyword evidence="2" id="KW-0378">Hydrolase</keyword>
<evidence type="ECO:0000313" key="8">
    <source>
        <dbReference type="EMBL" id="CAB4932156.1"/>
    </source>
</evidence>
<dbReference type="InterPro" id="IPR025652">
    <property type="entry name" value="TesB_C"/>
</dbReference>
<dbReference type="InterPro" id="IPR003703">
    <property type="entry name" value="Acyl_CoA_thio"/>
</dbReference>
<dbReference type="CDD" id="cd03445">
    <property type="entry name" value="Thioesterase_II_repeat2"/>
    <property type="match status" value="1"/>
</dbReference>
<dbReference type="SUPFAM" id="SSF54637">
    <property type="entry name" value="Thioesterase/thiol ester dehydrase-isomerase"/>
    <property type="match status" value="2"/>
</dbReference>
<dbReference type="Pfam" id="PF02551">
    <property type="entry name" value="Acyl_CoA_thio"/>
    <property type="match status" value="1"/>
</dbReference>
<dbReference type="GO" id="GO:0047617">
    <property type="term" value="F:fatty acyl-CoA hydrolase activity"/>
    <property type="evidence" value="ECO:0007669"/>
    <property type="project" value="InterPro"/>
</dbReference>
<organism evidence="6">
    <name type="scientific">freshwater metagenome</name>
    <dbReference type="NCBI Taxonomy" id="449393"/>
    <lineage>
        <taxon>unclassified sequences</taxon>
        <taxon>metagenomes</taxon>
        <taxon>ecological metagenomes</taxon>
    </lineage>
</organism>
<evidence type="ECO:0000259" key="4">
    <source>
        <dbReference type="Pfam" id="PF02551"/>
    </source>
</evidence>
<dbReference type="Pfam" id="PF13622">
    <property type="entry name" value="4HBT_3"/>
    <property type="match status" value="1"/>
</dbReference>
<dbReference type="CDD" id="cd03444">
    <property type="entry name" value="Thioesterase_II_repeat1"/>
    <property type="match status" value="1"/>
</dbReference>
<sequence length="318" mass="35052">MPPWGEKNRRESTTQKTVEGSRPTRVDGEVSFVCKKHLSQRVIDLLESWQAQSVTLELPLATDLHTLLTLDAVSPDAFLAPSAHTGWGRIYGGQAIAQALRAAALTVNDGQIPHSMHAYYVRQGDEAAPVLYEVQRIRDGRSFSTRQVVASQSGGAILNCIASFHTPEESEEREATFLPSDAPQSDDLEDEETPLFFQTRAQRDNHGMATLAWMRANESFGDDPVMNACALAYLSDEHLLGAALTGHSLIGDFEKLMTASLDHVLWFHRPLRVDDWLCFTLDGQGMSDARGLSIARVFDRAGTHVATAAQEALGRPRR</sequence>
<gene>
    <name evidence="6" type="ORF">UFOPK1827_00419</name>
    <name evidence="7" type="ORF">UFOPK2000_01103</name>
    <name evidence="8" type="ORF">UFOPK3708_00900</name>
</gene>
<accession>A0A6J6GBG0</accession>
<dbReference type="GO" id="GO:0009062">
    <property type="term" value="P:fatty acid catabolic process"/>
    <property type="evidence" value="ECO:0007669"/>
    <property type="project" value="TreeGrafter"/>
</dbReference>
<comment type="similarity">
    <text evidence="1">Belongs to the C/M/P thioester hydrolase family.</text>
</comment>
<dbReference type="EMBL" id="CAEZUO010000011">
    <property type="protein sequence ID" value="CAB4598566.1"/>
    <property type="molecule type" value="Genomic_DNA"/>
</dbReference>
<dbReference type="GO" id="GO:0006637">
    <property type="term" value="P:acyl-CoA metabolic process"/>
    <property type="evidence" value="ECO:0007669"/>
    <property type="project" value="InterPro"/>
</dbReference>
<evidence type="ECO:0000313" key="6">
    <source>
        <dbReference type="EMBL" id="CAB4598566.1"/>
    </source>
</evidence>
<evidence type="ECO:0000259" key="5">
    <source>
        <dbReference type="Pfam" id="PF13622"/>
    </source>
</evidence>
<dbReference type="EMBL" id="CAEZVK010000125">
    <property type="protein sequence ID" value="CAB4637173.1"/>
    <property type="molecule type" value="Genomic_DNA"/>
</dbReference>
<dbReference type="EMBL" id="CAFBNA010000046">
    <property type="protein sequence ID" value="CAB4932156.1"/>
    <property type="molecule type" value="Genomic_DNA"/>
</dbReference>
<name>A0A6J6GBG0_9ZZZZ</name>
<reference evidence="6" key="1">
    <citation type="submission" date="2020-05" db="EMBL/GenBank/DDBJ databases">
        <authorList>
            <person name="Chiriac C."/>
            <person name="Salcher M."/>
            <person name="Ghai R."/>
            <person name="Kavagutti S V."/>
        </authorList>
    </citation>
    <scope>NUCLEOTIDE SEQUENCE</scope>
</reference>
<dbReference type="PANTHER" id="PTHR11066:SF34">
    <property type="entry name" value="ACYL-COENZYME A THIOESTERASE 8"/>
    <property type="match status" value="1"/>
</dbReference>
<dbReference type="Gene3D" id="2.40.160.210">
    <property type="entry name" value="Acyl-CoA thioesterase, double hotdog domain"/>
    <property type="match status" value="1"/>
</dbReference>
<dbReference type="InterPro" id="IPR029069">
    <property type="entry name" value="HotDog_dom_sf"/>
</dbReference>
<evidence type="ECO:0000313" key="7">
    <source>
        <dbReference type="EMBL" id="CAB4637173.1"/>
    </source>
</evidence>
<evidence type="ECO:0000256" key="2">
    <source>
        <dbReference type="ARBA" id="ARBA00022801"/>
    </source>
</evidence>
<feature type="domain" description="Acyl-CoA thioesterase 2 C-terminal" evidence="4">
    <location>
        <begin position="210"/>
        <end position="311"/>
    </location>
</feature>
<protein>
    <submittedName>
        <fullName evidence="6">Unannotated protein</fullName>
    </submittedName>
</protein>
<feature type="compositionally biased region" description="Basic and acidic residues" evidence="3">
    <location>
        <begin position="1"/>
        <end position="13"/>
    </location>
</feature>
<evidence type="ECO:0000256" key="3">
    <source>
        <dbReference type="SAM" id="MobiDB-lite"/>
    </source>
</evidence>
<feature type="domain" description="Acyl-CoA thioesterase-like N-terminal HotDog" evidence="5">
    <location>
        <begin position="86"/>
        <end position="165"/>
    </location>
</feature>